<organism evidence="2 3">
    <name type="scientific">Caerostris darwini</name>
    <dbReference type="NCBI Taxonomy" id="1538125"/>
    <lineage>
        <taxon>Eukaryota</taxon>
        <taxon>Metazoa</taxon>
        <taxon>Ecdysozoa</taxon>
        <taxon>Arthropoda</taxon>
        <taxon>Chelicerata</taxon>
        <taxon>Arachnida</taxon>
        <taxon>Araneae</taxon>
        <taxon>Araneomorphae</taxon>
        <taxon>Entelegynae</taxon>
        <taxon>Araneoidea</taxon>
        <taxon>Araneidae</taxon>
        <taxon>Caerostris</taxon>
    </lineage>
</organism>
<feature type="region of interest" description="Disordered" evidence="1">
    <location>
        <begin position="19"/>
        <end position="58"/>
    </location>
</feature>
<reference evidence="2 3" key="1">
    <citation type="submission" date="2021-06" db="EMBL/GenBank/DDBJ databases">
        <title>Caerostris darwini draft genome.</title>
        <authorList>
            <person name="Kono N."/>
            <person name="Arakawa K."/>
        </authorList>
    </citation>
    <scope>NUCLEOTIDE SEQUENCE [LARGE SCALE GENOMIC DNA]</scope>
</reference>
<evidence type="ECO:0000313" key="2">
    <source>
        <dbReference type="EMBL" id="GIY25171.1"/>
    </source>
</evidence>
<dbReference type="EMBL" id="BPLQ01006783">
    <property type="protein sequence ID" value="GIY25171.1"/>
    <property type="molecule type" value="Genomic_DNA"/>
</dbReference>
<evidence type="ECO:0000256" key="1">
    <source>
        <dbReference type="SAM" id="MobiDB-lite"/>
    </source>
</evidence>
<dbReference type="Proteomes" id="UP001054837">
    <property type="component" value="Unassembled WGS sequence"/>
</dbReference>
<keyword evidence="3" id="KW-1185">Reference proteome</keyword>
<feature type="compositionally biased region" description="Basic and acidic residues" evidence="1">
    <location>
        <begin position="33"/>
        <end position="47"/>
    </location>
</feature>
<sequence length="96" mass="11068">MKNFEITKLFTKKKELLHKKDGVSKGGTQKRRAYLEVEERHPGRDDLGGEEDDADDHQQLRVDRAHQDELLGPAKIKHPSLKQEGQCINDYLFKGN</sequence>
<gene>
    <name evidence="2" type="ORF">CDAR_615431</name>
</gene>
<proteinExistence type="predicted"/>
<name>A0AAV4RW68_9ARAC</name>
<dbReference type="AlphaFoldDB" id="A0AAV4RW68"/>
<evidence type="ECO:0000313" key="3">
    <source>
        <dbReference type="Proteomes" id="UP001054837"/>
    </source>
</evidence>
<comment type="caution">
    <text evidence="2">The sequence shown here is derived from an EMBL/GenBank/DDBJ whole genome shotgun (WGS) entry which is preliminary data.</text>
</comment>
<accession>A0AAV4RW68</accession>
<protein>
    <submittedName>
        <fullName evidence="2">Uncharacterized protein</fullName>
    </submittedName>
</protein>